<evidence type="ECO:0000313" key="13">
    <source>
        <dbReference type="Proteomes" id="UP000521943"/>
    </source>
</evidence>
<dbReference type="CDD" id="cd17920">
    <property type="entry name" value="DEXHc_RecQ"/>
    <property type="match status" value="1"/>
</dbReference>
<feature type="region of interest" description="Disordered" evidence="9">
    <location>
        <begin position="694"/>
        <end position="732"/>
    </location>
</feature>
<keyword evidence="4" id="KW-0067">ATP-binding</keyword>
<dbReference type="EMBL" id="JACGCI010000006">
    <property type="protein sequence ID" value="KAF6762940.1"/>
    <property type="molecule type" value="Genomic_DNA"/>
</dbReference>
<evidence type="ECO:0000256" key="9">
    <source>
        <dbReference type="SAM" id="MobiDB-lite"/>
    </source>
</evidence>
<organism evidence="12 13">
    <name type="scientific">Ephemerocybe angulata</name>
    <dbReference type="NCBI Taxonomy" id="980116"/>
    <lineage>
        <taxon>Eukaryota</taxon>
        <taxon>Fungi</taxon>
        <taxon>Dikarya</taxon>
        <taxon>Basidiomycota</taxon>
        <taxon>Agaricomycotina</taxon>
        <taxon>Agaricomycetes</taxon>
        <taxon>Agaricomycetidae</taxon>
        <taxon>Agaricales</taxon>
        <taxon>Agaricineae</taxon>
        <taxon>Psathyrellaceae</taxon>
        <taxon>Ephemerocybe</taxon>
    </lineage>
</organism>
<dbReference type="PROSITE" id="PS51192">
    <property type="entry name" value="HELICASE_ATP_BIND_1"/>
    <property type="match status" value="1"/>
</dbReference>
<evidence type="ECO:0000259" key="11">
    <source>
        <dbReference type="PROSITE" id="PS51194"/>
    </source>
</evidence>
<dbReference type="InterPro" id="IPR014001">
    <property type="entry name" value="Helicase_ATP-bd"/>
</dbReference>
<dbReference type="PROSITE" id="PS00690">
    <property type="entry name" value="DEAH_ATP_HELICASE"/>
    <property type="match status" value="1"/>
</dbReference>
<dbReference type="Gene3D" id="3.40.50.300">
    <property type="entry name" value="P-loop containing nucleotide triphosphate hydrolases"/>
    <property type="match status" value="2"/>
</dbReference>
<dbReference type="SMART" id="SM00490">
    <property type="entry name" value="HELICc"/>
    <property type="match status" value="1"/>
</dbReference>
<protein>
    <recommendedName>
        <fullName evidence="8">DNA 3'-5' helicase</fullName>
        <ecNumber evidence="8">5.6.2.4</ecNumber>
    </recommendedName>
</protein>
<dbReference type="InterPro" id="IPR001650">
    <property type="entry name" value="Helicase_C-like"/>
</dbReference>
<keyword evidence="3" id="KW-0378">Hydrolase</keyword>
<evidence type="ECO:0000256" key="5">
    <source>
        <dbReference type="ARBA" id="ARBA00023125"/>
    </source>
</evidence>
<proteinExistence type="inferred from homology"/>
<evidence type="ECO:0000313" key="12">
    <source>
        <dbReference type="EMBL" id="KAF6762940.1"/>
    </source>
</evidence>
<sequence>MDNEDENAGERPCSNPASAAPPPPTVAPSTPRKRKPAAVSRIPGIRLNLSKKLTAHLIRRILQGYDSILCAGTGYGKSLIFEGLAALAGKWKVVVIISPLKALEHDQAAQATAKGLKAVVLNQDTSKFQDVWKEAEKTAAIVYMSPEMALSPRFLKLWKEVKFRGHISALVIDEAHCIDNWGDDFRTAYRKLSTLRHYTGQDVPFLACTATCPTSTFELLWKSLDFGSRPFWGLDVGTERNNLLYYARDLVNTANPILDKSLFYFNTETDCRTAVQFIRKCLPGHLRNAVQAFSSTLSQGAKEQAWEAFLNGTIRILCATDAAGMGCNVSDVQNIVSFGVPKTVAQVCQRWGRGGRDRVTPTLCILLVPAWAFRPTAQPVSNPLLAHVQGKLSKPESKANTVRRSKLNKHIEHMLNLNHDSPRGCLHRFMASIFRLTTQLDEYVLLDASMPSTRGSRSLESHCELSWTVLNVGRKPPPSRCCHFCNPAEVRPFKACDLDDPRLKAFADEFLYPLAQPEDQPPSSASDRSDCSDLSDLSDHSNSSSQSKGPGSQPVIRYDNSYLAEVPRMKINLPVAEMVRLKSRLEDWRAEEHVWQGGSVYVSAAIYLPPKQVVILAEAADLLASQPVTVAVIRKLARLDILDDKQVESLKTAICLWKDSVPSISVIEQTSANTTKRLKESEPDVFGPACPPATPATRAPATPSAPKTYGDSLITVSPTSSPNSTSCGTHESISHTSANSIIVAIPSTTAQAAPGHEGHSPIPTSRNPSLFWPLGNSNVDFVKHGSVPFTVDGCTQHLNTDSQHVHHNHAAVDTLQPVHAFDGSGKLELPIAITPQSTCYHKTSERPSYICLQPRVKFAATTNSTVLQIINQDINRAIEGQVKGVWVIEDCSVVETWVLDVIEFAGGIPDCWIIAGQALEVVELSVRPHLCTGYHDVDNSGFWHVG</sequence>
<dbReference type="PANTHER" id="PTHR13710">
    <property type="entry name" value="DNA HELICASE RECQ FAMILY MEMBER"/>
    <property type="match status" value="1"/>
</dbReference>
<dbReference type="SUPFAM" id="SSF52540">
    <property type="entry name" value="P-loop containing nucleoside triphosphate hydrolases"/>
    <property type="match status" value="1"/>
</dbReference>
<evidence type="ECO:0000256" key="8">
    <source>
        <dbReference type="ARBA" id="ARBA00034808"/>
    </source>
</evidence>
<gene>
    <name evidence="12" type="ORF">DFP72DRAFT_1140150</name>
</gene>
<comment type="caution">
    <text evidence="12">The sequence shown here is derived from an EMBL/GenBank/DDBJ whole genome shotgun (WGS) entry which is preliminary data.</text>
</comment>
<dbReference type="InterPro" id="IPR011545">
    <property type="entry name" value="DEAD/DEAH_box_helicase_dom"/>
</dbReference>
<dbReference type="GO" id="GO:0043138">
    <property type="term" value="F:3'-5' DNA helicase activity"/>
    <property type="evidence" value="ECO:0007669"/>
    <property type="project" value="UniProtKB-EC"/>
</dbReference>
<keyword evidence="6" id="KW-0413">Isomerase</keyword>
<accession>A0A8H6ICC8</accession>
<dbReference type="GO" id="GO:0016787">
    <property type="term" value="F:hydrolase activity"/>
    <property type="evidence" value="ECO:0007669"/>
    <property type="project" value="UniProtKB-KW"/>
</dbReference>
<keyword evidence="13" id="KW-1185">Reference proteome</keyword>
<evidence type="ECO:0000256" key="4">
    <source>
        <dbReference type="ARBA" id="ARBA00022840"/>
    </source>
</evidence>
<dbReference type="Proteomes" id="UP000521943">
    <property type="component" value="Unassembled WGS sequence"/>
</dbReference>
<keyword evidence="2" id="KW-0547">Nucleotide-binding</keyword>
<dbReference type="GO" id="GO:0009378">
    <property type="term" value="F:four-way junction helicase activity"/>
    <property type="evidence" value="ECO:0007669"/>
    <property type="project" value="TreeGrafter"/>
</dbReference>
<feature type="domain" description="Helicase ATP-binding" evidence="10">
    <location>
        <begin position="58"/>
        <end position="230"/>
    </location>
</feature>
<dbReference type="GO" id="GO:0000724">
    <property type="term" value="P:double-strand break repair via homologous recombination"/>
    <property type="evidence" value="ECO:0007669"/>
    <property type="project" value="TreeGrafter"/>
</dbReference>
<evidence type="ECO:0000256" key="6">
    <source>
        <dbReference type="ARBA" id="ARBA00023235"/>
    </source>
</evidence>
<dbReference type="GO" id="GO:0005737">
    <property type="term" value="C:cytoplasm"/>
    <property type="evidence" value="ECO:0007669"/>
    <property type="project" value="TreeGrafter"/>
</dbReference>
<dbReference type="PROSITE" id="PS51194">
    <property type="entry name" value="HELICASE_CTER"/>
    <property type="match status" value="1"/>
</dbReference>
<comment type="similarity">
    <text evidence="1">Belongs to the helicase family. RecQ subfamily.</text>
</comment>
<dbReference type="PANTHER" id="PTHR13710:SF105">
    <property type="entry name" value="ATP-DEPENDENT DNA HELICASE Q1"/>
    <property type="match status" value="1"/>
</dbReference>
<evidence type="ECO:0000256" key="3">
    <source>
        <dbReference type="ARBA" id="ARBA00022801"/>
    </source>
</evidence>
<keyword evidence="5" id="KW-0238">DNA-binding</keyword>
<evidence type="ECO:0000259" key="10">
    <source>
        <dbReference type="PROSITE" id="PS51192"/>
    </source>
</evidence>
<dbReference type="Pfam" id="PF00270">
    <property type="entry name" value="DEAD"/>
    <property type="match status" value="1"/>
</dbReference>
<dbReference type="InterPro" id="IPR027417">
    <property type="entry name" value="P-loop_NTPase"/>
</dbReference>
<feature type="region of interest" description="Disordered" evidence="9">
    <location>
        <begin position="1"/>
        <end position="38"/>
    </location>
</feature>
<evidence type="ECO:0000256" key="1">
    <source>
        <dbReference type="ARBA" id="ARBA00005446"/>
    </source>
</evidence>
<feature type="compositionally biased region" description="Low complexity" evidence="9">
    <location>
        <begin position="717"/>
        <end position="726"/>
    </location>
</feature>
<dbReference type="OrthoDB" id="5409596at2759"/>
<dbReference type="SMART" id="SM00487">
    <property type="entry name" value="DEXDc"/>
    <property type="match status" value="1"/>
</dbReference>
<feature type="domain" description="Helicase C-terminal" evidence="11">
    <location>
        <begin position="249"/>
        <end position="415"/>
    </location>
</feature>
<feature type="region of interest" description="Disordered" evidence="9">
    <location>
        <begin position="515"/>
        <end position="556"/>
    </location>
</feature>
<dbReference type="GO" id="GO:0005524">
    <property type="term" value="F:ATP binding"/>
    <property type="evidence" value="ECO:0007669"/>
    <property type="project" value="UniProtKB-KW"/>
</dbReference>
<dbReference type="EC" id="5.6.2.4" evidence="8"/>
<reference evidence="12 13" key="1">
    <citation type="submission" date="2020-07" db="EMBL/GenBank/DDBJ databases">
        <title>Comparative genomics of pyrophilous fungi reveals a link between fire events and developmental genes.</title>
        <authorList>
            <consortium name="DOE Joint Genome Institute"/>
            <person name="Steindorff A.S."/>
            <person name="Carver A."/>
            <person name="Calhoun S."/>
            <person name="Stillman K."/>
            <person name="Liu H."/>
            <person name="Lipzen A."/>
            <person name="Pangilinan J."/>
            <person name="Labutti K."/>
            <person name="Bruns T.D."/>
            <person name="Grigoriev I.V."/>
        </authorList>
    </citation>
    <scope>NUCLEOTIDE SEQUENCE [LARGE SCALE GENOMIC DNA]</scope>
    <source>
        <strain evidence="12 13">CBS 144469</strain>
    </source>
</reference>
<evidence type="ECO:0000256" key="7">
    <source>
        <dbReference type="ARBA" id="ARBA00034617"/>
    </source>
</evidence>
<feature type="compositionally biased region" description="Low complexity" evidence="9">
    <location>
        <begin position="532"/>
        <end position="554"/>
    </location>
</feature>
<feature type="compositionally biased region" description="Low complexity" evidence="9">
    <location>
        <begin position="695"/>
        <end position="708"/>
    </location>
</feature>
<dbReference type="Pfam" id="PF00271">
    <property type="entry name" value="Helicase_C"/>
    <property type="match status" value="1"/>
</dbReference>
<dbReference type="GO" id="GO:0005694">
    <property type="term" value="C:chromosome"/>
    <property type="evidence" value="ECO:0007669"/>
    <property type="project" value="TreeGrafter"/>
</dbReference>
<name>A0A8H6ICC8_9AGAR</name>
<dbReference type="InterPro" id="IPR002464">
    <property type="entry name" value="DNA/RNA_helicase_DEAH_CS"/>
</dbReference>
<evidence type="ECO:0000256" key="2">
    <source>
        <dbReference type="ARBA" id="ARBA00022741"/>
    </source>
</evidence>
<dbReference type="AlphaFoldDB" id="A0A8H6ICC8"/>
<comment type="catalytic activity">
    <reaction evidence="7">
        <text>Couples ATP hydrolysis with the unwinding of duplex DNA by translocating in the 3'-5' direction.</text>
        <dbReference type="EC" id="5.6.2.4"/>
    </reaction>
</comment>
<dbReference type="GO" id="GO:0003677">
    <property type="term" value="F:DNA binding"/>
    <property type="evidence" value="ECO:0007669"/>
    <property type="project" value="UniProtKB-KW"/>
</dbReference>